<name>U1GEA8_ENDPU</name>
<dbReference type="RefSeq" id="XP_007803881.1">
    <property type="nucleotide sequence ID" value="XM_007805690.1"/>
</dbReference>
<dbReference type="InterPro" id="IPR032477">
    <property type="entry name" value="Glyco_hydro_64"/>
</dbReference>
<gene>
    <name evidence="2" type="ORF">EPUS_04701</name>
</gene>
<dbReference type="OrthoDB" id="5290283at2759"/>
<dbReference type="Proteomes" id="UP000019373">
    <property type="component" value="Unassembled WGS sequence"/>
</dbReference>
<dbReference type="PANTHER" id="PTHR38165:SF1">
    <property type="entry name" value="GLUCANASE B"/>
    <property type="match status" value="1"/>
</dbReference>
<accession>U1GEA8</accession>
<keyword evidence="3" id="KW-1185">Reference proteome</keyword>
<evidence type="ECO:0000313" key="2">
    <source>
        <dbReference type="EMBL" id="ERF70423.1"/>
    </source>
</evidence>
<evidence type="ECO:0000313" key="3">
    <source>
        <dbReference type="Proteomes" id="UP000019373"/>
    </source>
</evidence>
<dbReference type="Gene3D" id="3.30.920.50">
    <property type="entry name" value="Beta-1,3-glucanase, C-terminal domain"/>
    <property type="match status" value="1"/>
</dbReference>
<dbReference type="InterPro" id="IPR037176">
    <property type="entry name" value="Osmotin/thaumatin-like_sf"/>
</dbReference>
<organism evidence="2 3">
    <name type="scientific">Endocarpon pusillum (strain Z07020 / HMAS-L-300199)</name>
    <name type="common">Lichen-forming fungus</name>
    <dbReference type="NCBI Taxonomy" id="1263415"/>
    <lineage>
        <taxon>Eukaryota</taxon>
        <taxon>Fungi</taxon>
        <taxon>Dikarya</taxon>
        <taxon>Ascomycota</taxon>
        <taxon>Pezizomycotina</taxon>
        <taxon>Eurotiomycetes</taxon>
        <taxon>Chaetothyriomycetidae</taxon>
        <taxon>Verrucariales</taxon>
        <taxon>Verrucariaceae</taxon>
        <taxon>Endocarpon</taxon>
    </lineage>
</organism>
<dbReference type="AlphaFoldDB" id="U1GEA8"/>
<reference evidence="3" key="1">
    <citation type="journal article" date="2014" name="BMC Genomics">
        <title>Genome characteristics reveal the impact of lichenization on lichen-forming fungus Endocarpon pusillum Hedwig (Verrucariales, Ascomycota).</title>
        <authorList>
            <person name="Wang Y.-Y."/>
            <person name="Liu B."/>
            <person name="Zhang X.-Y."/>
            <person name="Zhou Q.-M."/>
            <person name="Zhang T."/>
            <person name="Li H."/>
            <person name="Yu Y.-F."/>
            <person name="Zhang X.-L."/>
            <person name="Hao X.-Y."/>
            <person name="Wang M."/>
            <person name="Wang L."/>
            <person name="Wei J.-C."/>
        </authorList>
    </citation>
    <scope>NUCLEOTIDE SEQUENCE [LARGE SCALE GENOMIC DNA]</scope>
    <source>
        <strain evidence="3">Z07020 / HMAS-L-300199</strain>
    </source>
</reference>
<dbReference type="Pfam" id="PF16483">
    <property type="entry name" value="Glyco_hydro_64"/>
    <property type="match status" value="1"/>
</dbReference>
<dbReference type="GeneID" id="19239655"/>
<evidence type="ECO:0000259" key="1">
    <source>
        <dbReference type="PROSITE" id="PS52006"/>
    </source>
</evidence>
<proteinExistence type="predicted"/>
<dbReference type="InterPro" id="IPR042517">
    <property type="entry name" value="Glyco_hydro_64_N_2"/>
</dbReference>
<dbReference type="CDD" id="cd09220">
    <property type="entry name" value="GH64-GluB-like"/>
    <property type="match status" value="1"/>
</dbReference>
<dbReference type="OMA" id="FCEFTWN"/>
<dbReference type="PROSITE" id="PS52006">
    <property type="entry name" value="GH64"/>
    <property type="match status" value="1"/>
</dbReference>
<sequence>MPTSPTLDFALQNRTNSNTVFAYITGRALDNGFALFLLRRDGRTPYFPNSPSSTLAPLTEDCAIRLGAPGSTTTITIPRLAGARVYFSVDRPLTFLLNPGPALVEPSVTNPSDPNIDIDWCFAEFTYNSNEIYANITYVDFVSIPISLTLETASKVTKHVSGMPANGLDTVCDRLRAQDNNDRAGWSRLIVKQRGSDRNLRALSPNTGIVTDNNLFRGYYQPYVDAVWNKYTHFTLAINTQNNIWGTLTGQVRNGVFDIGGQLFTQPSAADIFSCSTGPFAEMGSPLRGAIIARFSAAFHRSTLLNDPDRSFPDTPPPFYAERITNHYSRIVHEVNLDRRGYAFPYDDVAASGGKDESGAVNAPDPRLLTIAVGGNNAFLAPLAPPRDEL</sequence>
<dbReference type="EMBL" id="KE721317">
    <property type="protein sequence ID" value="ERF70423.1"/>
    <property type="molecule type" value="Genomic_DNA"/>
</dbReference>
<feature type="domain" description="GH64" evidence="1">
    <location>
        <begin position="4"/>
        <end position="375"/>
    </location>
</feature>
<dbReference type="eggNOG" id="ENOG502R3TN">
    <property type="taxonomic scope" value="Eukaryota"/>
</dbReference>
<dbReference type="Gene3D" id="2.60.110.10">
    <property type="entry name" value="Thaumatin"/>
    <property type="match status" value="1"/>
</dbReference>
<dbReference type="PANTHER" id="PTHR38165">
    <property type="match status" value="1"/>
</dbReference>
<protein>
    <recommendedName>
        <fullName evidence="1">GH64 domain-containing protein</fullName>
    </recommendedName>
</protein>
<dbReference type="InterPro" id="IPR037398">
    <property type="entry name" value="Glyco_hydro_64_fam"/>
</dbReference>
<dbReference type="HOGENOM" id="CLU_032886_2_0_1"/>